<keyword evidence="6" id="KW-0004">4Fe-4S</keyword>
<evidence type="ECO:0000256" key="10">
    <source>
        <dbReference type="ARBA" id="ARBA00023239"/>
    </source>
</evidence>
<evidence type="ECO:0000256" key="9">
    <source>
        <dbReference type="ARBA" id="ARBA00023014"/>
    </source>
</evidence>
<comment type="cofactor">
    <cofactor evidence="1">
        <name>[4Fe-4S] cluster</name>
        <dbReference type="ChEBI" id="CHEBI:49883"/>
    </cofactor>
</comment>
<dbReference type="InterPro" id="IPR051318">
    <property type="entry name" value="Fe-S_L-Ser"/>
</dbReference>
<evidence type="ECO:0000256" key="4">
    <source>
        <dbReference type="ARBA" id="ARBA00012093"/>
    </source>
</evidence>
<keyword evidence="9" id="KW-0411">Iron-sulfur</keyword>
<reference evidence="16" key="1">
    <citation type="submission" date="2015-12" db="EMBL/GenBank/DDBJ databases">
        <authorList>
            <person name="Shamseldin A."/>
            <person name="Moawad H."/>
            <person name="Abd El-Rahim W.M."/>
            <person name="Sadowsky M.J."/>
        </authorList>
    </citation>
    <scope>NUCLEOTIDE SEQUENCE [LARGE SCALE GENOMIC DNA]</scope>
    <source>
        <strain evidence="16">JAM AC0309</strain>
    </source>
</reference>
<dbReference type="PANTHER" id="PTHR30182:SF1">
    <property type="entry name" value="L-SERINE DEHYDRATASE 1"/>
    <property type="match status" value="1"/>
</dbReference>
<evidence type="ECO:0000313" key="16">
    <source>
        <dbReference type="Proteomes" id="UP000218965"/>
    </source>
</evidence>
<comment type="similarity">
    <text evidence="3">Belongs to the iron-sulfur dependent L-serine dehydratase family.</text>
</comment>
<evidence type="ECO:0000313" key="15">
    <source>
        <dbReference type="EMBL" id="BAU31664.1"/>
    </source>
</evidence>
<dbReference type="Gene3D" id="3.30.1330.90">
    <property type="entry name" value="D-3-phosphoglycerate dehydrogenase, domain 3"/>
    <property type="match status" value="1"/>
</dbReference>
<dbReference type="SUPFAM" id="SSF143548">
    <property type="entry name" value="Serine metabolism enzymes domain"/>
    <property type="match status" value="1"/>
</dbReference>
<evidence type="ECO:0000256" key="5">
    <source>
        <dbReference type="ARBA" id="ARBA00022432"/>
    </source>
</evidence>
<keyword evidence="8" id="KW-0408">Iron</keyword>
<evidence type="ECO:0000256" key="2">
    <source>
        <dbReference type="ARBA" id="ARBA00004742"/>
    </source>
</evidence>
<proteinExistence type="inferred from homology"/>
<dbReference type="InterPro" id="IPR005131">
    <property type="entry name" value="Ser_deHydtase_bsu"/>
</dbReference>
<dbReference type="GO" id="GO:0006094">
    <property type="term" value="P:gluconeogenesis"/>
    <property type="evidence" value="ECO:0007669"/>
    <property type="project" value="UniProtKB-KW"/>
</dbReference>
<keyword evidence="7" id="KW-0479">Metal-binding</keyword>
<evidence type="ECO:0000256" key="13">
    <source>
        <dbReference type="SAM" id="MobiDB-lite"/>
    </source>
</evidence>
<feature type="compositionally biased region" description="Basic residues" evidence="13">
    <location>
        <begin position="60"/>
        <end position="78"/>
    </location>
</feature>
<dbReference type="GO" id="GO:0051539">
    <property type="term" value="F:4 iron, 4 sulfur cluster binding"/>
    <property type="evidence" value="ECO:0007669"/>
    <property type="project" value="UniProtKB-KW"/>
</dbReference>
<evidence type="ECO:0000256" key="6">
    <source>
        <dbReference type="ARBA" id="ARBA00022485"/>
    </source>
</evidence>
<dbReference type="AlphaFoldDB" id="A0A0U5B721"/>
<organism evidence="15 16">
    <name type="scientific">Microcella alkaliphila</name>
    <dbReference type="NCBI Taxonomy" id="279828"/>
    <lineage>
        <taxon>Bacteria</taxon>
        <taxon>Bacillati</taxon>
        <taxon>Actinomycetota</taxon>
        <taxon>Actinomycetes</taxon>
        <taxon>Micrococcales</taxon>
        <taxon>Microbacteriaceae</taxon>
        <taxon>Microcella</taxon>
    </lineage>
</organism>
<protein>
    <recommendedName>
        <fullName evidence="4">L-serine ammonia-lyase</fullName>
        <ecNumber evidence="4">4.3.1.17</ecNumber>
    </recommendedName>
    <alternativeName>
        <fullName evidence="11">L-serine deaminase</fullName>
    </alternativeName>
</protein>
<evidence type="ECO:0000259" key="14">
    <source>
        <dbReference type="Pfam" id="PF03315"/>
    </source>
</evidence>
<evidence type="ECO:0000256" key="3">
    <source>
        <dbReference type="ARBA" id="ARBA00008636"/>
    </source>
</evidence>
<dbReference type="GO" id="GO:0046872">
    <property type="term" value="F:metal ion binding"/>
    <property type="evidence" value="ECO:0007669"/>
    <property type="project" value="UniProtKB-KW"/>
</dbReference>
<name>A0A0U5B721_9MICO</name>
<dbReference type="Pfam" id="PF03315">
    <property type="entry name" value="SDH_beta"/>
    <property type="match status" value="1"/>
</dbReference>
<dbReference type="KEGG" id="malk:MalAC0309_0797"/>
<gene>
    <name evidence="15" type="primary">sdaA</name>
    <name evidence="15" type="ORF">MalAC0309_0797</name>
</gene>
<dbReference type="GO" id="GO:0003941">
    <property type="term" value="F:L-serine ammonia-lyase activity"/>
    <property type="evidence" value="ECO:0007669"/>
    <property type="project" value="UniProtKB-EC"/>
</dbReference>
<comment type="catalytic activity">
    <reaction evidence="12">
        <text>L-serine = pyruvate + NH4(+)</text>
        <dbReference type="Rhea" id="RHEA:19169"/>
        <dbReference type="ChEBI" id="CHEBI:15361"/>
        <dbReference type="ChEBI" id="CHEBI:28938"/>
        <dbReference type="ChEBI" id="CHEBI:33384"/>
        <dbReference type="EC" id="4.3.1.17"/>
    </reaction>
</comment>
<evidence type="ECO:0000256" key="8">
    <source>
        <dbReference type="ARBA" id="ARBA00023004"/>
    </source>
</evidence>
<dbReference type="EC" id="4.3.1.17" evidence="4"/>
<dbReference type="Proteomes" id="UP000218965">
    <property type="component" value="Chromosome"/>
</dbReference>
<evidence type="ECO:0000256" key="12">
    <source>
        <dbReference type="ARBA" id="ARBA00049406"/>
    </source>
</evidence>
<evidence type="ECO:0000256" key="7">
    <source>
        <dbReference type="ARBA" id="ARBA00022723"/>
    </source>
</evidence>
<reference evidence="15 16" key="2">
    <citation type="submission" date="2016-01" db="EMBL/GenBank/DDBJ databases">
        <title>Microcella alkaliphila JAM AC0309 whole genome shotgun sequence.</title>
        <authorList>
            <person name="Kurata A."/>
            <person name="Hirose Y."/>
            <person name="Kishimoto N."/>
            <person name="Kobayashi T."/>
        </authorList>
    </citation>
    <scope>NUCLEOTIDE SEQUENCE [LARGE SCALE GENOMIC DNA]</scope>
    <source>
        <strain evidence="15 16">JAM AC0309</strain>
    </source>
</reference>
<feature type="region of interest" description="Disordered" evidence="13">
    <location>
        <begin position="58"/>
        <end position="78"/>
    </location>
</feature>
<evidence type="ECO:0000256" key="1">
    <source>
        <dbReference type="ARBA" id="ARBA00001966"/>
    </source>
</evidence>
<keyword evidence="5" id="KW-0312">Gluconeogenesis</keyword>
<comment type="pathway">
    <text evidence="2">Carbohydrate biosynthesis; gluconeogenesis.</text>
</comment>
<dbReference type="PANTHER" id="PTHR30182">
    <property type="entry name" value="L-SERINE DEHYDRATASE"/>
    <property type="match status" value="1"/>
</dbReference>
<feature type="domain" description="Serine dehydratase beta chain" evidence="14">
    <location>
        <begin position="18"/>
        <end position="57"/>
    </location>
</feature>
<sequence length="78" mass="8475">MSIPIALATPLAERTYISVLDLFRVGIGPSSSHTVGPLRAARAFVDALAADTQLDAVALPKRRRRHPTRRRRSGRADG</sequence>
<accession>A0A0U5B721</accession>
<evidence type="ECO:0000256" key="11">
    <source>
        <dbReference type="ARBA" id="ARBA00041766"/>
    </source>
</evidence>
<dbReference type="EMBL" id="AP017315">
    <property type="protein sequence ID" value="BAU31664.1"/>
    <property type="molecule type" value="Genomic_DNA"/>
</dbReference>
<dbReference type="InterPro" id="IPR029009">
    <property type="entry name" value="ASB_dom_sf"/>
</dbReference>
<keyword evidence="10" id="KW-0456">Lyase</keyword>